<evidence type="ECO:0000256" key="1">
    <source>
        <dbReference type="ARBA" id="ARBA00000085"/>
    </source>
</evidence>
<protein>
    <recommendedName>
        <fullName evidence="2">histidine kinase</fullName>
        <ecNumber evidence="2">2.7.13.3</ecNumber>
    </recommendedName>
</protein>
<feature type="domain" description="PAS" evidence="6">
    <location>
        <begin position="140"/>
        <end position="215"/>
    </location>
</feature>
<name>A0A5C8Z760_9GAMM</name>
<gene>
    <name evidence="7" type="ORF">FME95_00830</name>
</gene>
<keyword evidence="3" id="KW-0597">Phosphoprotein</keyword>
<dbReference type="SUPFAM" id="SSF55785">
    <property type="entry name" value="PYP-like sensor domain (PAS domain)"/>
    <property type="match status" value="2"/>
</dbReference>
<dbReference type="PROSITE" id="PS50112">
    <property type="entry name" value="PAS"/>
    <property type="match status" value="2"/>
</dbReference>
<dbReference type="Proteomes" id="UP000321764">
    <property type="component" value="Unassembled WGS sequence"/>
</dbReference>
<keyword evidence="4" id="KW-0808">Transferase</keyword>
<evidence type="ECO:0000256" key="2">
    <source>
        <dbReference type="ARBA" id="ARBA00012438"/>
    </source>
</evidence>
<evidence type="ECO:0000256" key="4">
    <source>
        <dbReference type="ARBA" id="ARBA00022679"/>
    </source>
</evidence>
<dbReference type="InterPro" id="IPR013767">
    <property type="entry name" value="PAS_fold"/>
</dbReference>
<dbReference type="InterPro" id="IPR013655">
    <property type="entry name" value="PAS_fold_3"/>
</dbReference>
<comment type="caution">
    <text evidence="7">The sequence shown here is derived from an EMBL/GenBank/DDBJ whole genome shotgun (WGS) entry which is preliminary data.</text>
</comment>
<dbReference type="EC" id="2.7.13.3" evidence="2"/>
<dbReference type="Pfam" id="PF00989">
    <property type="entry name" value="PAS"/>
    <property type="match status" value="1"/>
</dbReference>
<keyword evidence="5" id="KW-0418">Kinase</keyword>
<dbReference type="Pfam" id="PF08447">
    <property type="entry name" value="PAS_3"/>
    <property type="match status" value="1"/>
</dbReference>
<evidence type="ECO:0000256" key="5">
    <source>
        <dbReference type="ARBA" id="ARBA00022777"/>
    </source>
</evidence>
<dbReference type="GO" id="GO:0004673">
    <property type="term" value="F:protein histidine kinase activity"/>
    <property type="evidence" value="ECO:0007669"/>
    <property type="project" value="UniProtKB-EC"/>
</dbReference>
<feature type="domain" description="PAS" evidence="6">
    <location>
        <begin position="17"/>
        <end position="87"/>
    </location>
</feature>
<dbReference type="InterPro" id="IPR035965">
    <property type="entry name" value="PAS-like_dom_sf"/>
</dbReference>
<proteinExistence type="predicted"/>
<keyword evidence="8" id="KW-1185">Reference proteome</keyword>
<organism evidence="7 8">
    <name type="scientific">Reinekea thalattae</name>
    <dbReference type="NCBI Taxonomy" id="2593301"/>
    <lineage>
        <taxon>Bacteria</taxon>
        <taxon>Pseudomonadati</taxon>
        <taxon>Pseudomonadota</taxon>
        <taxon>Gammaproteobacteria</taxon>
        <taxon>Oceanospirillales</taxon>
        <taxon>Saccharospirillaceae</taxon>
        <taxon>Reinekea</taxon>
    </lineage>
</organism>
<dbReference type="OrthoDB" id="344644at2"/>
<dbReference type="PANTHER" id="PTHR43304:SF1">
    <property type="entry name" value="PAC DOMAIN-CONTAINING PROTEIN"/>
    <property type="match status" value="1"/>
</dbReference>
<comment type="catalytic activity">
    <reaction evidence="1">
        <text>ATP + protein L-histidine = ADP + protein N-phospho-L-histidine.</text>
        <dbReference type="EC" id="2.7.13.3"/>
    </reaction>
</comment>
<evidence type="ECO:0000313" key="7">
    <source>
        <dbReference type="EMBL" id="TXR53149.1"/>
    </source>
</evidence>
<dbReference type="EMBL" id="VKAD01000001">
    <property type="protein sequence ID" value="TXR53149.1"/>
    <property type="molecule type" value="Genomic_DNA"/>
</dbReference>
<evidence type="ECO:0000259" key="6">
    <source>
        <dbReference type="PROSITE" id="PS50112"/>
    </source>
</evidence>
<dbReference type="NCBIfam" id="TIGR00229">
    <property type="entry name" value="sensory_box"/>
    <property type="match status" value="2"/>
</dbReference>
<dbReference type="SMART" id="SM00091">
    <property type="entry name" value="PAS"/>
    <property type="match status" value="2"/>
</dbReference>
<dbReference type="InterPro" id="IPR000014">
    <property type="entry name" value="PAS"/>
</dbReference>
<evidence type="ECO:0000256" key="3">
    <source>
        <dbReference type="ARBA" id="ARBA00022553"/>
    </source>
</evidence>
<dbReference type="Gene3D" id="3.30.450.20">
    <property type="entry name" value="PAS domain"/>
    <property type="match status" value="2"/>
</dbReference>
<accession>A0A5C8Z760</accession>
<sequence length="264" mass="30652">MMALLKWPIKNTNKELSERHLWQLFNSLNDVVLALDKDQKILTVNQCWQNLTGVSVDQSLDLPLNHFIHPEDINQWHQLLQRLSPDQSELIWFRLLHSSGEFRWCEMRIQSMRESSLYPLSATLCDITPQVRNEQIRQASHRSLQSLVNRLPAMLYRTRNNISWTIDYVSGGCQALTGYSTDELLNQLEISIGTMIHPDYASYVWEGVQGALQQYSSFDLEYVLVQKDGKEIWVRDKGHGQYSESGVVLGVEGFIFQTQRKNHD</sequence>
<dbReference type="PANTHER" id="PTHR43304">
    <property type="entry name" value="PHYTOCHROME-LIKE PROTEIN CPH1"/>
    <property type="match status" value="1"/>
</dbReference>
<dbReference type="CDD" id="cd00130">
    <property type="entry name" value="PAS"/>
    <property type="match status" value="2"/>
</dbReference>
<dbReference type="GO" id="GO:0006355">
    <property type="term" value="P:regulation of DNA-templated transcription"/>
    <property type="evidence" value="ECO:0007669"/>
    <property type="project" value="InterPro"/>
</dbReference>
<evidence type="ECO:0000313" key="8">
    <source>
        <dbReference type="Proteomes" id="UP000321764"/>
    </source>
</evidence>
<dbReference type="AlphaFoldDB" id="A0A5C8Z760"/>
<dbReference type="InterPro" id="IPR052162">
    <property type="entry name" value="Sensor_kinase/Photoreceptor"/>
</dbReference>
<reference evidence="7 8" key="1">
    <citation type="submission" date="2019-07" db="EMBL/GenBank/DDBJ databases">
        <title>Reinekea sp. strain SSH23 genome sequencing and assembly.</title>
        <authorList>
            <person name="Kim I."/>
        </authorList>
    </citation>
    <scope>NUCLEOTIDE SEQUENCE [LARGE SCALE GENOMIC DNA]</scope>
    <source>
        <strain evidence="7 8">SSH23</strain>
    </source>
</reference>